<sequence length="192" mass="21512">MAKDGTNRGGRRVRAGDKPQALNDKITKGKAAKVLEVPDLHPESILEVEDLDGAADLFGEDMPSPSDYLSSRQKDGKPLGADQLFIETWRWLKDRGCEKFVNPRLIEAYAQAFTRYIQCEEAISLYGLLGKHPTTGGAITSPFVQMSQSFQKQANLLWYEIFDIVKQNCTTSFVSNPQEDIMEALLSKRKGR</sequence>
<evidence type="ECO:0000313" key="2">
    <source>
        <dbReference type="EMBL" id="SCZ80433.1"/>
    </source>
</evidence>
<feature type="region of interest" description="Disordered" evidence="1">
    <location>
        <begin position="1"/>
        <end position="22"/>
    </location>
</feature>
<dbReference type="AlphaFoldDB" id="A0A1G5S292"/>
<keyword evidence="3" id="KW-1185">Reference proteome</keyword>
<proteinExistence type="predicted"/>
<organism evidence="2 3">
    <name type="scientific">Acidaminobacter hydrogenoformans DSM 2784</name>
    <dbReference type="NCBI Taxonomy" id="1120920"/>
    <lineage>
        <taxon>Bacteria</taxon>
        <taxon>Bacillati</taxon>
        <taxon>Bacillota</taxon>
        <taxon>Clostridia</taxon>
        <taxon>Peptostreptococcales</taxon>
        <taxon>Acidaminobacteraceae</taxon>
        <taxon>Acidaminobacter</taxon>
    </lineage>
</organism>
<gene>
    <name evidence="2" type="ORF">SAMN03080599_02268</name>
</gene>
<evidence type="ECO:0000256" key="1">
    <source>
        <dbReference type="SAM" id="MobiDB-lite"/>
    </source>
</evidence>
<evidence type="ECO:0000313" key="3">
    <source>
        <dbReference type="Proteomes" id="UP000199208"/>
    </source>
</evidence>
<dbReference type="STRING" id="1120920.SAMN03080599_02268"/>
<accession>A0A1G5S292</accession>
<dbReference type="Pfam" id="PF05119">
    <property type="entry name" value="Terminase_4"/>
    <property type="match status" value="1"/>
</dbReference>
<dbReference type="Proteomes" id="UP000199208">
    <property type="component" value="Unassembled WGS sequence"/>
</dbReference>
<dbReference type="RefSeq" id="WP_092591570.1">
    <property type="nucleotide sequence ID" value="NZ_FMWL01000012.1"/>
</dbReference>
<name>A0A1G5S292_9FIRM</name>
<dbReference type="OrthoDB" id="3078241at2"/>
<dbReference type="EMBL" id="FMWL01000012">
    <property type="protein sequence ID" value="SCZ80433.1"/>
    <property type="molecule type" value="Genomic_DNA"/>
</dbReference>
<protein>
    <recommendedName>
        <fullName evidence="4">Terminase</fullName>
    </recommendedName>
</protein>
<evidence type="ECO:0008006" key="4">
    <source>
        <dbReference type="Google" id="ProtNLM"/>
    </source>
</evidence>
<dbReference type="InterPro" id="IPR006448">
    <property type="entry name" value="Phage_term_ssu_P27"/>
</dbReference>
<reference evidence="2 3" key="1">
    <citation type="submission" date="2016-10" db="EMBL/GenBank/DDBJ databases">
        <authorList>
            <person name="de Groot N.N."/>
        </authorList>
    </citation>
    <scope>NUCLEOTIDE SEQUENCE [LARGE SCALE GENOMIC DNA]</scope>
    <source>
        <strain evidence="2 3">DSM 2784</strain>
    </source>
</reference>